<evidence type="ECO:0000256" key="3">
    <source>
        <dbReference type="ARBA" id="ARBA00022801"/>
    </source>
</evidence>
<comment type="caution">
    <text evidence="12">The sequence shown here is derived from an EMBL/GenBank/DDBJ whole genome shotgun (WGS) entry which is preliminary data.</text>
</comment>
<keyword evidence="6" id="KW-0413">Isomerase</keyword>
<dbReference type="PROSITE" id="PS51192">
    <property type="entry name" value="HELICASE_ATP_BIND_1"/>
    <property type="match status" value="1"/>
</dbReference>
<keyword evidence="5" id="KW-0067">ATP-binding</keyword>
<dbReference type="AlphaFoldDB" id="A0A095XYZ4"/>
<proteinExistence type="inferred from homology"/>
<dbReference type="InterPro" id="IPR001650">
    <property type="entry name" value="Helicase_C-like"/>
</dbReference>
<evidence type="ECO:0000256" key="1">
    <source>
        <dbReference type="ARBA" id="ARBA00006637"/>
    </source>
</evidence>
<dbReference type="GO" id="GO:0016787">
    <property type="term" value="F:hydrolase activity"/>
    <property type="evidence" value="ECO:0007669"/>
    <property type="project" value="UniProtKB-KW"/>
</dbReference>
<dbReference type="Pfam" id="PF04851">
    <property type="entry name" value="ResIII"/>
    <property type="match status" value="1"/>
</dbReference>
<evidence type="ECO:0000256" key="7">
    <source>
        <dbReference type="ARBA" id="ARBA00034617"/>
    </source>
</evidence>
<dbReference type="InterPro" id="IPR032438">
    <property type="entry name" value="ERCC3_RAD25_C"/>
</dbReference>
<name>A0A095XYZ4_9CORY</name>
<sequence>MSFGDGPLIVQSDKTVLLEIDHDDADAARAALAPFAELERAPEHIHTYRITPLALWNARAAGHDAEQVVDVLEKYSRFPVPQALLIDVAETMDRYGRLTLSKHPAHGLVLESSDPAVLAEITRHKKIRPMLGVEIDADTWTVHPSERGRIKQELLKVGWPAGDTAGYVDGEAHDIEWVGEHVDWDLRDYQRHAADSFREGGSGVVVLPCGAGKTIVGAAAMVDAKRTTLILVTNTVAGRQWRDELLRRTSLTEDEIGEYSGERKEIRPVTIATYQVVTRKTKGEFRALELFDSRDWGLIIYDEVHLLPAPVFRMSADLQSRRRLGLTATLVREDGREGDVFSLIGPKRYDAPWKDIEAQGWIAPAECIEVRVTLTESERMVYATAEAADRYRLAATSPTKIPVVEKLLERHPGEPALVIGAYLDQLEELGQALDAPVIDGKTPNKRREELFDAFRAGELTTLVVSKVANFSIDLPEAAVAVQVSGTFGSRQEEAQRLGRLLRPKSDGGGAIFYSVVARDTLDTEYAAHRQRFLAEQGYAYRIVDADELLGPSLPGDTL</sequence>
<reference evidence="12 13" key="1">
    <citation type="submission" date="2014-07" db="EMBL/GenBank/DDBJ databases">
        <authorList>
            <person name="McCorrison J."/>
            <person name="Sanka R."/>
            <person name="Torralba M."/>
            <person name="Gillis M."/>
            <person name="Haft D.H."/>
            <person name="Methe B."/>
            <person name="Sutton G."/>
            <person name="Nelson K.E."/>
        </authorList>
    </citation>
    <scope>NUCLEOTIDE SEQUENCE [LARGE SCALE GENOMIC DNA]</scope>
    <source>
        <strain evidence="12 13">DNF00450</strain>
    </source>
</reference>
<comment type="catalytic activity">
    <reaction evidence="7">
        <text>Couples ATP hydrolysis with the unwinding of duplex DNA by translocating in the 3'-5' direction.</text>
        <dbReference type="EC" id="5.6.2.4"/>
    </reaction>
</comment>
<dbReference type="NCBIfam" id="NF045503">
    <property type="entry name" value="repair_heli_XPB"/>
    <property type="match status" value="1"/>
</dbReference>
<dbReference type="PRINTS" id="PR00851">
    <property type="entry name" value="XRODRMPGMNTB"/>
</dbReference>
<evidence type="ECO:0000256" key="5">
    <source>
        <dbReference type="ARBA" id="ARBA00022840"/>
    </source>
</evidence>
<dbReference type="RefSeq" id="WP_035123792.1">
    <property type="nucleotide sequence ID" value="NZ_JRNE01000083.1"/>
</dbReference>
<dbReference type="InterPro" id="IPR014001">
    <property type="entry name" value="Helicase_ATP-bd"/>
</dbReference>
<protein>
    <recommendedName>
        <fullName evidence="8">DNA 3'-5' helicase</fullName>
        <ecNumber evidence="8">5.6.2.4</ecNumber>
    </recommendedName>
</protein>
<organism evidence="12 13">
    <name type="scientific">Corynebacterium freneyi DNF00450</name>
    <dbReference type="NCBI Taxonomy" id="1287475"/>
    <lineage>
        <taxon>Bacteria</taxon>
        <taxon>Bacillati</taxon>
        <taxon>Actinomycetota</taxon>
        <taxon>Actinomycetes</taxon>
        <taxon>Mycobacteriales</taxon>
        <taxon>Corynebacteriaceae</taxon>
        <taxon>Corynebacterium</taxon>
    </lineage>
</organism>
<dbReference type="GO" id="GO:0003677">
    <property type="term" value="F:DNA binding"/>
    <property type="evidence" value="ECO:0007669"/>
    <property type="project" value="InterPro"/>
</dbReference>
<keyword evidence="2" id="KW-0547">Nucleotide-binding</keyword>
<dbReference type="Gene3D" id="3.40.50.300">
    <property type="entry name" value="P-loop containing nucleotide triphosphate hydrolases"/>
    <property type="match status" value="2"/>
</dbReference>
<comment type="catalytic activity">
    <reaction evidence="9">
        <text>ATP + H2O = ADP + phosphate + H(+)</text>
        <dbReference type="Rhea" id="RHEA:13065"/>
        <dbReference type="ChEBI" id="CHEBI:15377"/>
        <dbReference type="ChEBI" id="CHEBI:15378"/>
        <dbReference type="ChEBI" id="CHEBI:30616"/>
        <dbReference type="ChEBI" id="CHEBI:43474"/>
        <dbReference type="ChEBI" id="CHEBI:456216"/>
        <dbReference type="EC" id="5.6.2.4"/>
    </reaction>
</comment>
<accession>A0A095XYZ4</accession>
<dbReference type="SMART" id="SM00487">
    <property type="entry name" value="DEXDc"/>
    <property type="match status" value="1"/>
</dbReference>
<dbReference type="Proteomes" id="UP000029548">
    <property type="component" value="Unassembled WGS sequence"/>
</dbReference>
<dbReference type="GO" id="GO:0005524">
    <property type="term" value="F:ATP binding"/>
    <property type="evidence" value="ECO:0007669"/>
    <property type="project" value="UniProtKB-KW"/>
</dbReference>
<evidence type="ECO:0000313" key="13">
    <source>
        <dbReference type="Proteomes" id="UP000029548"/>
    </source>
</evidence>
<feature type="domain" description="Helicase ATP-binding" evidence="10">
    <location>
        <begin position="194"/>
        <end position="348"/>
    </location>
</feature>
<evidence type="ECO:0000256" key="4">
    <source>
        <dbReference type="ARBA" id="ARBA00022806"/>
    </source>
</evidence>
<dbReference type="SMART" id="SM00490">
    <property type="entry name" value="HELICc"/>
    <property type="match status" value="1"/>
</dbReference>
<dbReference type="CDD" id="cd18029">
    <property type="entry name" value="DEXHc_XPB"/>
    <property type="match status" value="1"/>
</dbReference>
<dbReference type="InterPro" id="IPR006935">
    <property type="entry name" value="Helicase/UvrB_N"/>
</dbReference>
<dbReference type="EMBL" id="JRNE01000083">
    <property type="protein sequence ID" value="KGF15051.1"/>
    <property type="molecule type" value="Genomic_DNA"/>
</dbReference>
<gene>
    <name evidence="12" type="ORF">HMPREF1650_12440</name>
</gene>
<dbReference type="Pfam" id="PF16203">
    <property type="entry name" value="ERCC3_RAD25_C"/>
    <property type="match status" value="1"/>
</dbReference>
<dbReference type="PANTHER" id="PTHR11274">
    <property type="entry name" value="RAD25/XP-B DNA REPAIR HELICASE"/>
    <property type="match status" value="1"/>
</dbReference>
<dbReference type="PROSITE" id="PS51194">
    <property type="entry name" value="HELICASE_CTER"/>
    <property type="match status" value="1"/>
</dbReference>
<keyword evidence="3" id="KW-0378">Hydrolase</keyword>
<dbReference type="GO" id="GO:0043138">
    <property type="term" value="F:3'-5' DNA helicase activity"/>
    <property type="evidence" value="ECO:0007669"/>
    <property type="project" value="UniProtKB-EC"/>
</dbReference>
<dbReference type="InterPro" id="IPR032830">
    <property type="entry name" value="XPB/Ssl2_N"/>
</dbReference>
<dbReference type="InterPro" id="IPR027417">
    <property type="entry name" value="P-loop_NTPase"/>
</dbReference>
<dbReference type="eggNOG" id="COG1061">
    <property type="taxonomic scope" value="Bacteria"/>
</dbReference>
<dbReference type="InterPro" id="IPR050615">
    <property type="entry name" value="ATP-dep_DNA_Helicase"/>
</dbReference>
<dbReference type="CDD" id="cd18789">
    <property type="entry name" value="SF2_C_XPB"/>
    <property type="match status" value="1"/>
</dbReference>
<dbReference type="Pfam" id="PF13625">
    <property type="entry name" value="Helicase_C_3"/>
    <property type="match status" value="1"/>
</dbReference>
<comment type="similarity">
    <text evidence="1">Belongs to the helicase family. RAD25/XPB subfamily.</text>
</comment>
<evidence type="ECO:0000259" key="10">
    <source>
        <dbReference type="PROSITE" id="PS51192"/>
    </source>
</evidence>
<dbReference type="SUPFAM" id="SSF52540">
    <property type="entry name" value="P-loop containing nucleoside triphosphate hydrolases"/>
    <property type="match status" value="2"/>
</dbReference>
<evidence type="ECO:0000256" key="9">
    <source>
        <dbReference type="ARBA" id="ARBA00048988"/>
    </source>
</evidence>
<keyword evidence="4 12" id="KW-0347">Helicase</keyword>
<evidence type="ECO:0000256" key="6">
    <source>
        <dbReference type="ARBA" id="ARBA00023235"/>
    </source>
</evidence>
<evidence type="ECO:0000259" key="11">
    <source>
        <dbReference type="PROSITE" id="PS51194"/>
    </source>
</evidence>
<evidence type="ECO:0000256" key="2">
    <source>
        <dbReference type="ARBA" id="ARBA00022741"/>
    </source>
</evidence>
<feature type="domain" description="Helicase C-terminal" evidence="11">
    <location>
        <begin position="403"/>
        <end position="550"/>
    </location>
</feature>
<dbReference type="EC" id="5.6.2.4" evidence="8"/>
<evidence type="ECO:0000256" key="8">
    <source>
        <dbReference type="ARBA" id="ARBA00034808"/>
    </source>
</evidence>
<dbReference type="PANTHER" id="PTHR11274:SF0">
    <property type="entry name" value="GENERAL TRANSCRIPTION AND DNA REPAIR FACTOR IIH HELICASE SUBUNIT XPB"/>
    <property type="match status" value="1"/>
</dbReference>
<evidence type="ECO:0000313" key="12">
    <source>
        <dbReference type="EMBL" id="KGF15051.1"/>
    </source>
</evidence>